<proteinExistence type="predicted"/>
<evidence type="ECO:0000256" key="1">
    <source>
        <dbReference type="SAM" id="Coils"/>
    </source>
</evidence>
<evidence type="ECO:0000256" key="2">
    <source>
        <dbReference type="SAM" id="Phobius"/>
    </source>
</evidence>
<protein>
    <submittedName>
        <fullName evidence="3">Uncharacterized protein</fullName>
    </submittedName>
</protein>
<comment type="caution">
    <text evidence="3">The sequence shown here is derived from an EMBL/GenBank/DDBJ whole genome shotgun (WGS) entry which is preliminary data.</text>
</comment>
<dbReference type="AlphaFoldDB" id="A0A495NY27"/>
<feature type="transmembrane region" description="Helical" evidence="2">
    <location>
        <begin position="147"/>
        <end position="166"/>
    </location>
</feature>
<evidence type="ECO:0000313" key="3">
    <source>
        <dbReference type="EMBL" id="RKS42665.1"/>
    </source>
</evidence>
<keyword evidence="1" id="KW-0175">Coiled coil</keyword>
<dbReference type="RefSeq" id="WP_121346911.1">
    <property type="nucleotide sequence ID" value="NZ_RBLG01000007.1"/>
</dbReference>
<accession>A0A495NY27</accession>
<dbReference type="Proteomes" id="UP000276282">
    <property type="component" value="Unassembled WGS sequence"/>
</dbReference>
<keyword evidence="4" id="KW-1185">Reference proteome</keyword>
<name>A0A495NY27_9FLAO</name>
<evidence type="ECO:0000313" key="4">
    <source>
        <dbReference type="Proteomes" id="UP000276282"/>
    </source>
</evidence>
<keyword evidence="2" id="KW-1133">Transmembrane helix</keyword>
<reference evidence="3 4" key="1">
    <citation type="submission" date="2018-10" db="EMBL/GenBank/DDBJ databases">
        <title>Genomic Encyclopedia of Archaeal and Bacterial Type Strains, Phase II (KMG-II): from individual species to whole genera.</title>
        <authorList>
            <person name="Goeker M."/>
        </authorList>
    </citation>
    <scope>NUCLEOTIDE SEQUENCE [LARGE SCALE GENOMIC DNA]</scope>
    <source>
        <strain evidence="3 4">DSM 19839</strain>
    </source>
</reference>
<feature type="coiled-coil region" evidence="1">
    <location>
        <begin position="88"/>
        <end position="136"/>
    </location>
</feature>
<organism evidence="3 4">
    <name type="scientific">Gillisia mitskevichiae</name>
    <dbReference type="NCBI Taxonomy" id="270921"/>
    <lineage>
        <taxon>Bacteria</taxon>
        <taxon>Pseudomonadati</taxon>
        <taxon>Bacteroidota</taxon>
        <taxon>Flavobacteriia</taxon>
        <taxon>Flavobacteriales</taxon>
        <taxon>Flavobacteriaceae</taxon>
        <taxon>Gillisia</taxon>
    </lineage>
</organism>
<dbReference type="EMBL" id="RBLG01000007">
    <property type="protein sequence ID" value="RKS42665.1"/>
    <property type="molecule type" value="Genomic_DNA"/>
</dbReference>
<sequence>MYDNLNQLIDLNLELLSNKENNSEFFYEFLNLEKQQFQQLGKFRESERLAESMQEKGLIKIDKELAILTEFGYKVAKIGGWSLYLKAKSEKEKKITSENQEKDKLELDNLKLQKDNLEYQKSIRAKEEQIRKLTRDNLRLGNWDIRFRWYIAIITFVIGFIIKYFIEN</sequence>
<dbReference type="OrthoDB" id="1367702at2"/>
<keyword evidence="2" id="KW-0472">Membrane</keyword>
<keyword evidence="2" id="KW-0812">Transmembrane</keyword>
<gene>
    <name evidence="3" type="ORF">BC962_3122</name>
</gene>